<dbReference type="GO" id="GO:0008250">
    <property type="term" value="C:oligosaccharyltransferase complex"/>
    <property type="evidence" value="ECO:0007669"/>
    <property type="project" value="InterPro"/>
</dbReference>
<keyword evidence="4" id="KW-0256">Endoplasmic reticulum</keyword>
<feature type="transmembrane region" description="Helical" evidence="7">
    <location>
        <begin position="175"/>
        <end position="204"/>
    </location>
</feature>
<evidence type="ECO:0000313" key="10">
    <source>
        <dbReference type="EMBL" id="KAF6063415.1"/>
    </source>
</evidence>
<evidence type="ECO:0000256" key="3">
    <source>
        <dbReference type="ARBA" id="ARBA00022729"/>
    </source>
</evidence>
<dbReference type="InterPro" id="IPR008814">
    <property type="entry name" value="Swp1"/>
</dbReference>
<feature type="signal peptide" evidence="8">
    <location>
        <begin position="1"/>
        <end position="18"/>
    </location>
</feature>
<evidence type="ECO:0000256" key="1">
    <source>
        <dbReference type="ARBA" id="ARBA00004477"/>
    </source>
</evidence>
<reference evidence="10 11" key="1">
    <citation type="submission" date="2020-03" db="EMBL/GenBank/DDBJ databases">
        <title>FDA dAtabase for Regulatory Grade micrObial Sequences (FDA-ARGOS): Supporting development and validation of Infectious Disease Dx tests.</title>
        <authorList>
            <person name="Campos J."/>
            <person name="Goldberg B."/>
            <person name="Tallon L."/>
            <person name="Sadzewicz L."/>
            <person name="Vavikolanu K."/>
            <person name="Mehta A."/>
            <person name="Aluvathingal J."/>
            <person name="Nadendla S."/>
            <person name="Nandy P."/>
            <person name="Geyer C."/>
            <person name="Yan Y."/>
            <person name="Sichtig H."/>
        </authorList>
    </citation>
    <scope>NUCLEOTIDE SEQUENCE [LARGE SCALE GENOMIC DNA]</scope>
    <source>
        <strain evidence="10 11">FDAARGOS_656</strain>
    </source>
</reference>
<keyword evidence="6 7" id="KW-0472">Membrane</keyword>
<evidence type="ECO:0000313" key="11">
    <source>
        <dbReference type="Proteomes" id="UP000536275"/>
    </source>
</evidence>
<evidence type="ECO:0000256" key="7">
    <source>
        <dbReference type="SAM" id="Phobius"/>
    </source>
</evidence>
<evidence type="ECO:0000256" key="8">
    <source>
        <dbReference type="SAM" id="SignalP"/>
    </source>
</evidence>
<organism evidence="10 11">
    <name type="scientific">Candida albicans</name>
    <name type="common">Yeast</name>
    <dbReference type="NCBI Taxonomy" id="5476"/>
    <lineage>
        <taxon>Eukaryota</taxon>
        <taxon>Fungi</taxon>
        <taxon>Dikarya</taxon>
        <taxon>Ascomycota</taxon>
        <taxon>Saccharomycotina</taxon>
        <taxon>Pichiomycetes</taxon>
        <taxon>Debaryomycetaceae</taxon>
        <taxon>Candida/Lodderomyces clade</taxon>
        <taxon>Candida</taxon>
    </lineage>
</organism>
<evidence type="ECO:0000256" key="4">
    <source>
        <dbReference type="ARBA" id="ARBA00022824"/>
    </source>
</evidence>
<evidence type="ECO:0000259" key="9">
    <source>
        <dbReference type="Pfam" id="PF25147"/>
    </source>
</evidence>
<keyword evidence="10" id="KW-0808">Transferase</keyword>
<dbReference type="AlphaFoldDB" id="A0A8H6BW37"/>
<evidence type="ECO:0000256" key="5">
    <source>
        <dbReference type="ARBA" id="ARBA00022989"/>
    </source>
</evidence>
<comment type="caution">
    <text evidence="10">The sequence shown here is derived from an EMBL/GenBank/DDBJ whole genome shotgun (WGS) entry which is preliminary data.</text>
</comment>
<dbReference type="Pfam" id="PF25147">
    <property type="entry name" value="Ribophorin_II_C"/>
    <property type="match status" value="1"/>
</dbReference>
<dbReference type="Proteomes" id="UP000536275">
    <property type="component" value="Unassembled WGS sequence"/>
</dbReference>
<protein>
    <submittedName>
        <fullName evidence="10">Oligosaccharyltransferase subunit Ribophorin II family protein</fullName>
    </submittedName>
</protein>
<dbReference type="OMA" id="SIVTHYV"/>
<dbReference type="UniPathway" id="UPA00378"/>
<dbReference type="PANTHER" id="PTHR12640:SF0">
    <property type="entry name" value="DOLICHYL-DIPHOSPHOOLIGOSACCHARIDE--PROTEIN GLYCOSYLTRANSFERASE SUBUNIT 2"/>
    <property type="match status" value="1"/>
</dbReference>
<name>A0A8H6BW37_CANAX</name>
<keyword evidence="5 7" id="KW-1133">Transmembrane helix</keyword>
<feature type="domain" description="Ribophorin II C-terminal" evidence="9">
    <location>
        <begin position="165"/>
        <end position="271"/>
    </location>
</feature>
<accession>A0A8H6BW37</accession>
<keyword evidence="2 7" id="KW-0812">Transmembrane</keyword>
<dbReference type="InterPro" id="IPR056790">
    <property type="entry name" value="Ribophorin_II_C"/>
</dbReference>
<proteinExistence type="predicted"/>
<keyword evidence="3 8" id="KW-0732">Signal</keyword>
<dbReference type="PANTHER" id="PTHR12640">
    <property type="entry name" value="RIBOPHORIN II"/>
    <property type="match status" value="1"/>
</dbReference>
<dbReference type="EMBL" id="JABWAD010000061">
    <property type="protein sequence ID" value="KAF6063415.1"/>
    <property type="molecule type" value="Genomic_DNA"/>
</dbReference>
<sequence length="275" mass="30905">MKTSVFIAIFNLLVCALAYTDLTGSIKINDKKITLGEFNTQEVKQLTINSPKDIIEIDLKSKDIKGKPEQIMVSLADVKNPAISTHYVPVVKESKIKLNIKALSIPEVLKTKDKLVLTIVIADSKSKNNMIRRLVEVLPSPEFKSTSRYQAKPRIGIQPEIHHIFREDERTVNPIVPVVFIIAAFTLLLGLFGSWVGFIGIDNLFRTFKTISKVQLLHNVSFLISVLGFELNFVKYYLGQSIFTTLFYGFILSIPCVYFGVSVLRSLAKNRALGK</sequence>
<gene>
    <name evidence="10" type="ORF">FOB64_006388</name>
</gene>
<evidence type="ECO:0000256" key="6">
    <source>
        <dbReference type="ARBA" id="ARBA00023136"/>
    </source>
</evidence>
<dbReference type="SMR" id="A0A8H6BW37"/>
<feature type="transmembrane region" description="Helical" evidence="7">
    <location>
        <begin position="246"/>
        <end position="268"/>
    </location>
</feature>
<evidence type="ECO:0000256" key="2">
    <source>
        <dbReference type="ARBA" id="ARBA00022692"/>
    </source>
</evidence>
<feature type="chain" id="PRO_5041291607" evidence="8">
    <location>
        <begin position="19"/>
        <end position="275"/>
    </location>
</feature>
<comment type="subcellular location">
    <subcellularLocation>
        <location evidence="1">Endoplasmic reticulum membrane</location>
        <topology evidence="1">Multi-pass membrane protein</topology>
    </subcellularLocation>
</comment>
<dbReference type="GO" id="GO:0006487">
    <property type="term" value="P:protein N-linked glycosylation"/>
    <property type="evidence" value="ECO:0007669"/>
    <property type="project" value="TreeGrafter"/>
</dbReference>
<dbReference type="GO" id="GO:0016740">
    <property type="term" value="F:transferase activity"/>
    <property type="evidence" value="ECO:0007669"/>
    <property type="project" value="UniProtKB-KW"/>
</dbReference>